<evidence type="ECO:0000256" key="9">
    <source>
        <dbReference type="ARBA" id="ARBA00023306"/>
    </source>
</evidence>
<dbReference type="NCBIfam" id="NF008248">
    <property type="entry name" value="PRK11024.1"/>
    <property type="match status" value="1"/>
</dbReference>
<dbReference type="PANTHER" id="PTHR30558:SF7">
    <property type="entry name" value="TOL-PAL SYSTEM PROTEIN TOLR"/>
    <property type="match status" value="1"/>
</dbReference>
<organism evidence="11 12">
    <name type="scientific">Candidatus Hamiltonella defensa</name>
    <name type="common">Bemisia tabaci</name>
    <dbReference type="NCBI Taxonomy" id="672795"/>
    <lineage>
        <taxon>Bacteria</taxon>
        <taxon>Pseudomonadati</taxon>
        <taxon>Pseudomonadota</taxon>
        <taxon>Gammaproteobacteria</taxon>
        <taxon>Enterobacterales</taxon>
        <taxon>Enterobacteriaceae</taxon>
        <taxon>aphid secondary symbionts</taxon>
        <taxon>Candidatus Williamhamiltonella</taxon>
    </lineage>
</organism>
<dbReference type="RefSeq" id="WP_016857103.1">
    <property type="nucleotide sequence ID" value="NZ_CP016303.1"/>
</dbReference>
<comment type="subcellular location">
    <subcellularLocation>
        <location evidence="10">Cell inner membrane</location>
        <topology evidence="10">Single-pass membrane protein</topology>
    </subcellularLocation>
    <subcellularLocation>
        <location evidence="1">Cell membrane</location>
        <topology evidence="1">Single-pass membrane protein</topology>
    </subcellularLocation>
</comment>
<keyword evidence="6 10" id="KW-0812">Transmembrane</keyword>
<evidence type="ECO:0000256" key="4">
    <source>
        <dbReference type="ARBA" id="ARBA00022519"/>
    </source>
</evidence>
<dbReference type="InterPro" id="IPR003400">
    <property type="entry name" value="ExbD"/>
</dbReference>
<dbReference type="Pfam" id="PF02472">
    <property type="entry name" value="ExbD"/>
    <property type="match status" value="1"/>
</dbReference>
<keyword evidence="8 10" id="KW-0472">Membrane</keyword>
<dbReference type="NCBIfam" id="TIGR02801">
    <property type="entry name" value="tolR"/>
    <property type="match status" value="1"/>
</dbReference>
<evidence type="ECO:0000256" key="8">
    <source>
        <dbReference type="ARBA" id="ARBA00023136"/>
    </source>
</evidence>
<keyword evidence="4 10" id="KW-0997">Cell inner membrane</keyword>
<dbReference type="Gene3D" id="3.30.420.270">
    <property type="match status" value="1"/>
</dbReference>
<dbReference type="OrthoDB" id="9798629at2"/>
<keyword evidence="5 10" id="KW-0132">Cell division</keyword>
<keyword evidence="9 10" id="KW-0131">Cell cycle</keyword>
<dbReference type="PANTHER" id="PTHR30558">
    <property type="entry name" value="EXBD MEMBRANE COMPONENT OF PMF-DRIVEN MACROMOLECULE IMPORT SYSTEM"/>
    <property type="match status" value="1"/>
</dbReference>
<evidence type="ECO:0000256" key="1">
    <source>
        <dbReference type="ARBA" id="ARBA00004162"/>
    </source>
</evidence>
<evidence type="ECO:0000313" key="11">
    <source>
        <dbReference type="EMBL" id="ASX26318.1"/>
    </source>
</evidence>
<reference evidence="12" key="1">
    <citation type="submission" date="2016-06" db="EMBL/GenBank/DDBJ databases">
        <authorList>
            <person name="Chen W."/>
            <person name="Hasegawa D.K."/>
        </authorList>
    </citation>
    <scope>NUCLEOTIDE SEQUENCE [LARGE SCALE GENOMIC DNA]</scope>
    <source>
        <strain evidence="12">MEAM1</strain>
    </source>
</reference>
<comment type="similarity">
    <text evidence="2 10">Belongs to the ExbD/TolR family.</text>
</comment>
<dbReference type="EMBL" id="CP016303">
    <property type="protein sequence ID" value="ASX26318.1"/>
    <property type="molecule type" value="Genomic_DNA"/>
</dbReference>
<keyword evidence="7 10" id="KW-1133">Transmembrane helix</keyword>
<dbReference type="GO" id="GO:0051301">
    <property type="term" value="P:cell division"/>
    <property type="evidence" value="ECO:0007669"/>
    <property type="project" value="UniProtKB-UniRule"/>
</dbReference>
<evidence type="ECO:0000256" key="10">
    <source>
        <dbReference type="HAMAP-Rule" id="MF_02203"/>
    </source>
</evidence>
<feature type="transmembrane region" description="Helical" evidence="10">
    <location>
        <begin position="20"/>
        <end position="38"/>
    </location>
</feature>
<proteinExistence type="inferred from homology"/>
<evidence type="ECO:0000256" key="2">
    <source>
        <dbReference type="ARBA" id="ARBA00005811"/>
    </source>
</evidence>
<dbReference type="GO" id="GO:0015031">
    <property type="term" value="P:protein transport"/>
    <property type="evidence" value="ECO:0007669"/>
    <property type="project" value="InterPro"/>
</dbReference>
<evidence type="ECO:0000256" key="7">
    <source>
        <dbReference type="ARBA" id="ARBA00022989"/>
    </source>
</evidence>
<evidence type="ECO:0000313" key="12">
    <source>
        <dbReference type="Proteomes" id="UP000216438"/>
    </source>
</evidence>
<dbReference type="Proteomes" id="UP000216438">
    <property type="component" value="Chromosome"/>
</dbReference>
<comment type="subunit">
    <text evidence="10">The Tol-Pal system is composed of five core proteins: the inner membrane proteins TolA, TolQ and TolR, the periplasmic protein TolB and the outer membrane protein Pal. They form a network linking the inner and outer membranes and the peptidoglycan layer.</text>
</comment>
<dbReference type="AlphaFoldDB" id="A0A249DXQ9"/>
<dbReference type="GO" id="GO:0022857">
    <property type="term" value="F:transmembrane transporter activity"/>
    <property type="evidence" value="ECO:0007669"/>
    <property type="project" value="InterPro"/>
</dbReference>
<dbReference type="GO" id="GO:0005886">
    <property type="term" value="C:plasma membrane"/>
    <property type="evidence" value="ECO:0007669"/>
    <property type="project" value="UniProtKB-SubCell"/>
</dbReference>
<evidence type="ECO:0000256" key="6">
    <source>
        <dbReference type="ARBA" id="ARBA00022692"/>
    </source>
</evidence>
<reference evidence="11 12" key="2">
    <citation type="submission" date="2017-09" db="EMBL/GenBank/DDBJ databases">
        <title>The genome of whitefly Bemisia tabaci, a global crop pest, provides novel insights into virus transmission, host adaptation and insecticide resistance.</title>
        <authorList>
            <person name="Kaur N."/>
            <person name="Kliot A."/>
            <person name="Pinheiro P.V."/>
            <person name="Luan J."/>
            <person name="Zheng Y."/>
            <person name="Liu W."/>
            <person name="Sun H."/>
            <person name="Yang X."/>
            <person name="Xu Y."/>
            <person name="Luo Y."/>
            <person name="Kruse A."/>
            <person name="Fisher T.W."/>
            <person name="Nelson D.R."/>
            <person name="Elimelech M."/>
            <person name="MacCoss M."/>
            <person name="Johnson R."/>
            <person name="Cohen E."/>
            <person name="Hunter W.B."/>
            <person name="Brown J.K."/>
            <person name="Jander G."/>
            <person name="Cilia M."/>
            <person name="Douglas A.E."/>
            <person name="Ghanim M."/>
            <person name="Simmons A.M."/>
            <person name="Wintermantel W.M."/>
            <person name="Ling K.-S."/>
            <person name="Fei Z."/>
        </authorList>
    </citation>
    <scope>NUCLEOTIDE SEQUENCE [LARGE SCALE GENOMIC DNA]</scope>
    <source>
        <strain evidence="11 12">MEAM1</strain>
    </source>
</reference>
<gene>
    <name evidence="10" type="primary">tolR</name>
    <name evidence="11" type="ORF">BA171_04345</name>
</gene>
<name>A0A249DXQ9_9ENTR</name>
<sequence length="140" mass="15600">MRIRGRHRRELKPEINMVPLLDVLLVLLLIFMATAPIITQSVEVNLPETSHSKMVDGNHSPVIIEVSGTGQYAMIINHKRMEALSEQQLISEAKMQLKNNSKAIFLIGGAKEVAYDEIIKVLNMLHQTGVTSVGLMTQTI</sequence>
<keyword evidence="3 10" id="KW-1003">Cell membrane</keyword>
<evidence type="ECO:0000256" key="5">
    <source>
        <dbReference type="ARBA" id="ARBA00022618"/>
    </source>
</evidence>
<evidence type="ECO:0000256" key="3">
    <source>
        <dbReference type="ARBA" id="ARBA00022475"/>
    </source>
</evidence>
<protein>
    <recommendedName>
        <fullName evidence="10">Tol-Pal system protein TolR</fullName>
    </recommendedName>
</protein>
<dbReference type="InterPro" id="IPR014168">
    <property type="entry name" value="Tol-Pal_TolR"/>
</dbReference>
<dbReference type="HAMAP" id="MF_02203">
    <property type="entry name" value="TolR"/>
    <property type="match status" value="1"/>
</dbReference>
<comment type="function">
    <text evidence="10">Part of the Tol-Pal system, which plays a role in outer membrane invagination during cell division and is important for maintaining outer membrane integrity. Required, with TolQ, for the proton motive force-dependent activation of TolA and for TolA-Pal interaction.</text>
</comment>
<accession>A0A249DXQ9</accession>